<keyword evidence="2" id="KW-0238">DNA-binding</keyword>
<keyword evidence="1" id="KW-0805">Transcription regulation</keyword>
<evidence type="ECO:0000259" key="4">
    <source>
        <dbReference type="PROSITE" id="PS51118"/>
    </source>
</evidence>
<dbReference type="GO" id="GO:0003677">
    <property type="term" value="F:DNA binding"/>
    <property type="evidence" value="ECO:0007669"/>
    <property type="project" value="UniProtKB-KW"/>
</dbReference>
<evidence type="ECO:0000313" key="5">
    <source>
        <dbReference type="EMBL" id="KAA0917494.1"/>
    </source>
</evidence>
<gene>
    <name evidence="5" type="ORF">FLO80_05445</name>
</gene>
<dbReference type="PROSITE" id="PS51118">
    <property type="entry name" value="HTH_HXLR"/>
    <property type="match status" value="1"/>
</dbReference>
<dbReference type="InterPro" id="IPR002577">
    <property type="entry name" value="HTH_HxlR"/>
</dbReference>
<comment type="caution">
    <text evidence="5">The sequence shown here is derived from an EMBL/GenBank/DDBJ whole genome shotgun (WGS) entry which is preliminary data.</text>
</comment>
<evidence type="ECO:0000313" key="6">
    <source>
        <dbReference type="Proteomes" id="UP000325291"/>
    </source>
</evidence>
<dbReference type="EMBL" id="VINQ01000003">
    <property type="protein sequence ID" value="KAA0917494.1"/>
    <property type="molecule type" value="Genomic_DNA"/>
</dbReference>
<dbReference type="RefSeq" id="WP_111362578.1">
    <property type="nucleotide sequence ID" value="NZ_VINQ01000003.1"/>
</dbReference>
<reference evidence="5 6" key="1">
    <citation type="submission" date="2019-07" db="EMBL/GenBank/DDBJ databases">
        <title>Aquicoccus porphyridii gen. nov., sp. nov., isolated from a small marine red alga, Porphyridium marinum.</title>
        <authorList>
            <person name="Liu L."/>
        </authorList>
    </citation>
    <scope>NUCLEOTIDE SEQUENCE [LARGE SCALE GENOMIC DNA]</scope>
    <source>
        <strain evidence="5 6">L1 8-17</strain>
    </source>
</reference>
<organism evidence="5 6">
    <name type="scientific">Aquicoccus porphyridii</name>
    <dbReference type="NCBI Taxonomy" id="1852029"/>
    <lineage>
        <taxon>Bacteria</taxon>
        <taxon>Pseudomonadati</taxon>
        <taxon>Pseudomonadota</taxon>
        <taxon>Alphaproteobacteria</taxon>
        <taxon>Rhodobacterales</taxon>
        <taxon>Paracoccaceae</taxon>
        <taxon>Aquicoccus</taxon>
    </lineage>
</organism>
<dbReference type="Gene3D" id="1.10.10.10">
    <property type="entry name" value="Winged helix-like DNA-binding domain superfamily/Winged helix DNA-binding domain"/>
    <property type="match status" value="1"/>
</dbReference>
<proteinExistence type="predicted"/>
<protein>
    <submittedName>
        <fullName evidence="5">Helix-turn-helix transcriptional regulator</fullName>
    </submittedName>
</protein>
<dbReference type="PANTHER" id="PTHR33204:SF37">
    <property type="entry name" value="HTH-TYPE TRANSCRIPTIONAL REGULATOR YODB"/>
    <property type="match status" value="1"/>
</dbReference>
<keyword evidence="3" id="KW-0804">Transcription</keyword>
<dbReference type="InterPro" id="IPR036388">
    <property type="entry name" value="WH-like_DNA-bd_sf"/>
</dbReference>
<dbReference type="SUPFAM" id="SSF46785">
    <property type="entry name" value="Winged helix' DNA-binding domain"/>
    <property type="match status" value="1"/>
</dbReference>
<sequence>MPRRERRPAECLAEDWLAFLGHRWNALILWHLTEGPLRYGELQDRLPGITPKVQSERLAGLTRRGLLVRSVSNGFPREVTYRLTAQGQALGPIILQLYEWAKASSPEAENIT</sequence>
<dbReference type="AlphaFoldDB" id="A0A5A9ZJL6"/>
<keyword evidence="6" id="KW-1185">Reference proteome</keyword>
<dbReference type="InterPro" id="IPR036390">
    <property type="entry name" value="WH_DNA-bd_sf"/>
</dbReference>
<evidence type="ECO:0000256" key="2">
    <source>
        <dbReference type="ARBA" id="ARBA00023125"/>
    </source>
</evidence>
<name>A0A5A9ZJL6_9RHOB</name>
<evidence type="ECO:0000256" key="1">
    <source>
        <dbReference type="ARBA" id="ARBA00023015"/>
    </source>
</evidence>
<accession>A0A5A9ZJL6</accession>
<evidence type="ECO:0000256" key="3">
    <source>
        <dbReference type="ARBA" id="ARBA00023163"/>
    </source>
</evidence>
<feature type="domain" description="HTH hxlR-type" evidence="4">
    <location>
        <begin position="11"/>
        <end position="109"/>
    </location>
</feature>
<dbReference type="PANTHER" id="PTHR33204">
    <property type="entry name" value="TRANSCRIPTIONAL REGULATOR, MARR FAMILY"/>
    <property type="match status" value="1"/>
</dbReference>
<dbReference type="Pfam" id="PF01638">
    <property type="entry name" value="HxlR"/>
    <property type="match status" value="1"/>
</dbReference>
<dbReference type="Proteomes" id="UP000325291">
    <property type="component" value="Unassembled WGS sequence"/>
</dbReference>